<feature type="chain" id="PRO_5042896091" description="Defensin" evidence="1">
    <location>
        <begin position="21"/>
        <end position="98"/>
    </location>
</feature>
<reference evidence="2" key="1">
    <citation type="journal article" date="2023" name="Mol. Phylogenet. Evol.">
        <title>Genome-scale phylogeny and comparative genomics of the fungal order Sordariales.</title>
        <authorList>
            <person name="Hensen N."/>
            <person name="Bonometti L."/>
            <person name="Westerberg I."/>
            <person name="Brannstrom I.O."/>
            <person name="Guillou S."/>
            <person name="Cros-Aarteil S."/>
            <person name="Calhoun S."/>
            <person name="Haridas S."/>
            <person name="Kuo A."/>
            <person name="Mondo S."/>
            <person name="Pangilinan J."/>
            <person name="Riley R."/>
            <person name="LaButti K."/>
            <person name="Andreopoulos B."/>
            <person name="Lipzen A."/>
            <person name="Chen C."/>
            <person name="Yan M."/>
            <person name="Daum C."/>
            <person name="Ng V."/>
            <person name="Clum A."/>
            <person name="Steindorff A."/>
            <person name="Ohm R.A."/>
            <person name="Martin F."/>
            <person name="Silar P."/>
            <person name="Natvig D.O."/>
            <person name="Lalanne C."/>
            <person name="Gautier V."/>
            <person name="Ament-Velasquez S.L."/>
            <person name="Kruys A."/>
            <person name="Hutchinson M.I."/>
            <person name="Powell A.J."/>
            <person name="Barry K."/>
            <person name="Miller A.N."/>
            <person name="Grigoriev I.V."/>
            <person name="Debuchy R."/>
            <person name="Gladieux P."/>
            <person name="Hiltunen Thoren M."/>
            <person name="Johannesson H."/>
        </authorList>
    </citation>
    <scope>NUCLEOTIDE SEQUENCE</scope>
    <source>
        <strain evidence="2">CBS 532.94</strain>
    </source>
</reference>
<organism evidence="2 3">
    <name type="scientific">Achaetomium macrosporum</name>
    <dbReference type="NCBI Taxonomy" id="79813"/>
    <lineage>
        <taxon>Eukaryota</taxon>
        <taxon>Fungi</taxon>
        <taxon>Dikarya</taxon>
        <taxon>Ascomycota</taxon>
        <taxon>Pezizomycotina</taxon>
        <taxon>Sordariomycetes</taxon>
        <taxon>Sordariomycetidae</taxon>
        <taxon>Sordariales</taxon>
        <taxon>Chaetomiaceae</taxon>
        <taxon>Achaetomium</taxon>
    </lineage>
</organism>
<dbReference type="AlphaFoldDB" id="A0AAN7HG11"/>
<evidence type="ECO:0008006" key="4">
    <source>
        <dbReference type="Google" id="ProtNLM"/>
    </source>
</evidence>
<keyword evidence="3" id="KW-1185">Reference proteome</keyword>
<reference evidence="2" key="2">
    <citation type="submission" date="2023-05" db="EMBL/GenBank/DDBJ databases">
        <authorList>
            <consortium name="Lawrence Berkeley National Laboratory"/>
            <person name="Steindorff A."/>
            <person name="Hensen N."/>
            <person name="Bonometti L."/>
            <person name="Westerberg I."/>
            <person name="Brannstrom I.O."/>
            <person name="Guillou S."/>
            <person name="Cros-Aarteil S."/>
            <person name="Calhoun S."/>
            <person name="Haridas S."/>
            <person name="Kuo A."/>
            <person name="Mondo S."/>
            <person name="Pangilinan J."/>
            <person name="Riley R."/>
            <person name="Labutti K."/>
            <person name="Andreopoulos B."/>
            <person name="Lipzen A."/>
            <person name="Chen C."/>
            <person name="Yanf M."/>
            <person name="Daum C."/>
            <person name="Ng V."/>
            <person name="Clum A."/>
            <person name="Ohm R."/>
            <person name="Martin F."/>
            <person name="Silar P."/>
            <person name="Natvig D."/>
            <person name="Lalanne C."/>
            <person name="Gautier V."/>
            <person name="Ament-Velasquez S.L."/>
            <person name="Kruys A."/>
            <person name="Hutchinson M.I."/>
            <person name="Powell A.J."/>
            <person name="Barry K."/>
            <person name="Miller A.N."/>
            <person name="Grigoriev I.V."/>
            <person name="Debuchy R."/>
            <person name="Gladieux P."/>
            <person name="Thoren M.H."/>
            <person name="Johannesson H."/>
        </authorList>
    </citation>
    <scope>NUCLEOTIDE SEQUENCE</scope>
    <source>
        <strain evidence="2">CBS 532.94</strain>
    </source>
</reference>
<protein>
    <recommendedName>
        <fullName evidence="4">Defensin</fullName>
    </recommendedName>
</protein>
<feature type="non-terminal residue" evidence="2">
    <location>
        <position position="1"/>
    </location>
</feature>
<evidence type="ECO:0000313" key="3">
    <source>
        <dbReference type="Proteomes" id="UP001303760"/>
    </source>
</evidence>
<keyword evidence="1" id="KW-0732">Signal</keyword>
<accession>A0AAN7HG11</accession>
<evidence type="ECO:0000313" key="2">
    <source>
        <dbReference type="EMBL" id="KAK4240515.1"/>
    </source>
</evidence>
<feature type="signal peptide" evidence="1">
    <location>
        <begin position="1"/>
        <end position="20"/>
    </location>
</feature>
<dbReference type="EMBL" id="MU860038">
    <property type="protein sequence ID" value="KAK4240515.1"/>
    <property type="molecule type" value="Genomic_DNA"/>
</dbReference>
<dbReference type="Proteomes" id="UP001303760">
    <property type="component" value="Unassembled WGS sequence"/>
</dbReference>
<proteinExistence type="predicted"/>
<gene>
    <name evidence="2" type="ORF">C8A03DRAFT_13171</name>
</gene>
<name>A0AAN7HG11_9PEZI</name>
<evidence type="ECO:0000256" key="1">
    <source>
        <dbReference type="SAM" id="SignalP"/>
    </source>
</evidence>
<comment type="caution">
    <text evidence="2">The sequence shown here is derived from an EMBL/GenBank/DDBJ whole genome shotgun (WGS) entry which is preliminary data.</text>
</comment>
<sequence>LQVLTLLAAGALLLVSQTFAAPMVEPRDTTDTAAASDSDSASAGKSAAASTAVNYGSPRCKSAALYDLCTANNADAYCDGTGFHCNFMASCKRVCWCE</sequence>